<dbReference type="Proteomes" id="UP000593571">
    <property type="component" value="Unassembled WGS sequence"/>
</dbReference>
<sequence>MQPAAVRHRRRGRGPGVRVWRLAAVAVYAAARWATRSRGSWVLSSSGAQDAGGKVIPADSGLAASANCFLTKQHHALFGPKRRGSFPLPRFPRGMSGPAASPTGEAYPPTPPLPQPQFKVPVG</sequence>
<protein>
    <submittedName>
        <fullName evidence="2">Uncharacterized protein</fullName>
    </submittedName>
</protein>
<evidence type="ECO:0000313" key="2">
    <source>
        <dbReference type="EMBL" id="KAF6410410.1"/>
    </source>
</evidence>
<organism evidence="2 3">
    <name type="scientific">Rousettus aegyptiacus</name>
    <name type="common">Egyptian fruit bat</name>
    <name type="synonym">Pteropus aegyptiacus</name>
    <dbReference type="NCBI Taxonomy" id="9407"/>
    <lineage>
        <taxon>Eukaryota</taxon>
        <taxon>Metazoa</taxon>
        <taxon>Chordata</taxon>
        <taxon>Craniata</taxon>
        <taxon>Vertebrata</taxon>
        <taxon>Euteleostomi</taxon>
        <taxon>Mammalia</taxon>
        <taxon>Eutheria</taxon>
        <taxon>Laurasiatheria</taxon>
        <taxon>Chiroptera</taxon>
        <taxon>Yinpterochiroptera</taxon>
        <taxon>Pteropodoidea</taxon>
        <taxon>Pteropodidae</taxon>
        <taxon>Rousettinae</taxon>
        <taxon>Rousettus</taxon>
    </lineage>
</organism>
<dbReference type="EMBL" id="JACASE010000014">
    <property type="protein sequence ID" value="KAF6410410.1"/>
    <property type="molecule type" value="Genomic_DNA"/>
</dbReference>
<proteinExistence type="predicted"/>
<dbReference type="AlphaFoldDB" id="A0A7J8CHR6"/>
<keyword evidence="3" id="KW-1185">Reference proteome</keyword>
<feature type="region of interest" description="Disordered" evidence="1">
    <location>
        <begin position="81"/>
        <end position="123"/>
    </location>
</feature>
<comment type="caution">
    <text evidence="2">The sequence shown here is derived from an EMBL/GenBank/DDBJ whole genome shotgun (WGS) entry which is preliminary data.</text>
</comment>
<gene>
    <name evidence="2" type="ORF">HJG63_008970</name>
</gene>
<reference evidence="2 3" key="1">
    <citation type="journal article" date="2020" name="Nature">
        <title>Six reference-quality genomes reveal evolution of bat adaptations.</title>
        <authorList>
            <person name="Jebb D."/>
            <person name="Huang Z."/>
            <person name="Pippel M."/>
            <person name="Hughes G.M."/>
            <person name="Lavrichenko K."/>
            <person name="Devanna P."/>
            <person name="Winkler S."/>
            <person name="Jermiin L.S."/>
            <person name="Skirmuntt E.C."/>
            <person name="Katzourakis A."/>
            <person name="Burkitt-Gray L."/>
            <person name="Ray D.A."/>
            <person name="Sullivan K.A.M."/>
            <person name="Roscito J.G."/>
            <person name="Kirilenko B.M."/>
            <person name="Davalos L.M."/>
            <person name="Corthals A.P."/>
            <person name="Power M.L."/>
            <person name="Jones G."/>
            <person name="Ransome R.D."/>
            <person name="Dechmann D.K.N."/>
            <person name="Locatelli A.G."/>
            <person name="Puechmaille S.J."/>
            <person name="Fedrigo O."/>
            <person name="Jarvis E.D."/>
            <person name="Hiller M."/>
            <person name="Vernes S.C."/>
            <person name="Myers E.W."/>
            <person name="Teeling E.C."/>
        </authorList>
    </citation>
    <scope>NUCLEOTIDE SEQUENCE [LARGE SCALE GENOMIC DNA]</scope>
    <source>
        <strain evidence="2">MRouAeg1</strain>
        <tissue evidence="2">Muscle</tissue>
    </source>
</reference>
<evidence type="ECO:0000256" key="1">
    <source>
        <dbReference type="SAM" id="MobiDB-lite"/>
    </source>
</evidence>
<name>A0A7J8CHR6_ROUAE</name>
<evidence type="ECO:0000313" key="3">
    <source>
        <dbReference type="Proteomes" id="UP000593571"/>
    </source>
</evidence>
<accession>A0A7J8CHR6</accession>